<keyword evidence="5" id="KW-1185">Reference proteome</keyword>
<dbReference type="AlphaFoldDB" id="A0AAE0CMA5"/>
<dbReference type="Pfam" id="PF02458">
    <property type="entry name" value="Transferase"/>
    <property type="match status" value="1"/>
</dbReference>
<evidence type="ECO:0000313" key="5">
    <source>
        <dbReference type="Proteomes" id="UP001280121"/>
    </source>
</evidence>
<comment type="similarity">
    <text evidence="1">Belongs to the plant acyltransferase family.</text>
</comment>
<sequence>MSQILKQPEVNLLEQLMPYKQNELSSTQFNLAVQVSYFDCGGMTVCVCFRHVLADAVAALNFIKSWATVACDGGNHLIENVVFDCTSCFPPQDNLESYAQKLHDSSRETVTKRFVFEGSKISALREKIGNRPTRYEALFALMWGAVTGAAKGEKDGHREFVLDTAVNLRKRLNPPIPEQCIGNILVIVRGSLPTEETIDYKSYVEGIRELMSLVNEDHVKKASPYGWLLNRVKNDHGVGRNKTMRSFSISSCGRLPLYEADFGWGKPIWATIVARQVGDNIFGLLDTSDGQGMEGWVVMSKEEMDQFEQGPLFLLMLLLIQAYHHFR</sequence>
<dbReference type="Gene3D" id="3.30.559.10">
    <property type="entry name" value="Chloramphenicol acetyltransferase-like domain"/>
    <property type="match status" value="2"/>
</dbReference>
<reference evidence="4" key="1">
    <citation type="journal article" date="2023" name="Plant J.">
        <title>Genome sequences and population genomics provide insights into the demographic history, inbreeding, and mutation load of two 'living fossil' tree species of Dipteronia.</title>
        <authorList>
            <person name="Feng Y."/>
            <person name="Comes H.P."/>
            <person name="Chen J."/>
            <person name="Zhu S."/>
            <person name="Lu R."/>
            <person name="Zhang X."/>
            <person name="Li P."/>
            <person name="Qiu J."/>
            <person name="Olsen K.M."/>
            <person name="Qiu Y."/>
        </authorList>
    </citation>
    <scope>NUCLEOTIDE SEQUENCE</scope>
    <source>
        <strain evidence="4">KIB01</strain>
    </source>
</reference>
<gene>
    <name evidence="4" type="ORF">Ddye_009479</name>
</gene>
<dbReference type="PANTHER" id="PTHR31623">
    <property type="entry name" value="F21J9.9"/>
    <property type="match status" value="1"/>
</dbReference>
<organism evidence="4 5">
    <name type="scientific">Dipteronia dyeriana</name>
    <dbReference type="NCBI Taxonomy" id="168575"/>
    <lineage>
        <taxon>Eukaryota</taxon>
        <taxon>Viridiplantae</taxon>
        <taxon>Streptophyta</taxon>
        <taxon>Embryophyta</taxon>
        <taxon>Tracheophyta</taxon>
        <taxon>Spermatophyta</taxon>
        <taxon>Magnoliopsida</taxon>
        <taxon>eudicotyledons</taxon>
        <taxon>Gunneridae</taxon>
        <taxon>Pentapetalae</taxon>
        <taxon>rosids</taxon>
        <taxon>malvids</taxon>
        <taxon>Sapindales</taxon>
        <taxon>Sapindaceae</taxon>
        <taxon>Hippocastanoideae</taxon>
        <taxon>Acereae</taxon>
        <taxon>Dipteronia</taxon>
    </lineage>
</organism>
<name>A0AAE0CMA5_9ROSI</name>
<dbReference type="EMBL" id="JANJYI010000003">
    <property type="protein sequence ID" value="KAK2656427.1"/>
    <property type="molecule type" value="Genomic_DNA"/>
</dbReference>
<protein>
    <submittedName>
        <fullName evidence="4">Uncharacterized protein</fullName>
    </submittedName>
</protein>
<dbReference type="InterPro" id="IPR023213">
    <property type="entry name" value="CAT-like_dom_sf"/>
</dbReference>
<keyword evidence="3" id="KW-0012">Acyltransferase</keyword>
<comment type="caution">
    <text evidence="4">The sequence shown here is derived from an EMBL/GenBank/DDBJ whole genome shotgun (WGS) entry which is preliminary data.</text>
</comment>
<evidence type="ECO:0000313" key="4">
    <source>
        <dbReference type="EMBL" id="KAK2656427.1"/>
    </source>
</evidence>
<evidence type="ECO:0000256" key="1">
    <source>
        <dbReference type="ARBA" id="ARBA00009861"/>
    </source>
</evidence>
<evidence type="ECO:0000256" key="3">
    <source>
        <dbReference type="ARBA" id="ARBA00023315"/>
    </source>
</evidence>
<proteinExistence type="inferred from homology"/>
<accession>A0AAE0CMA5</accession>
<keyword evidence="2" id="KW-0808">Transferase</keyword>
<dbReference type="PANTHER" id="PTHR31623:SF28">
    <property type="entry name" value="BAHD ACYLTRANSFERASE"/>
    <property type="match status" value="1"/>
</dbReference>
<dbReference type="GO" id="GO:0016746">
    <property type="term" value="F:acyltransferase activity"/>
    <property type="evidence" value="ECO:0007669"/>
    <property type="project" value="UniProtKB-KW"/>
</dbReference>
<dbReference type="Proteomes" id="UP001280121">
    <property type="component" value="Unassembled WGS sequence"/>
</dbReference>
<evidence type="ECO:0000256" key="2">
    <source>
        <dbReference type="ARBA" id="ARBA00022679"/>
    </source>
</evidence>